<accession>A0A552ITZ3</accession>
<protein>
    <recommendedName>
        <fullName evidence="3">DUF2281 domain-containing protein</fullName>
    </recommendedName>
</protein>
<organism evidence="1 2">
    <name type="scientific">Microcystis novacekii Mn_MB_F_20050700_S1D</name>
    <dbReference type="NCBI Taxonomy" id="2486266"/>
    <lineage>
        <taxon>Bacteria</taxon>
        <taxon>Bacillati</taxon>
        <taxon>Cyanobacteriota</taxon>
        <taxon>Cyanophyceae</taxon>
        <taxon>Oscillatoriophycideae</taxon>
        <taxon>Chroococcales</taxon>
        <taxon>Microcystaceae</taxon>
        <taxon>Microcystis</taxon>
    </lineage>
</organism>
<dbReference type="EMBL" id="SFAV01000176">
    <property type="protein sequence ID" value="TRU86923.1"/>
    <property type="molecule type" value="Genomic_DNA"/>
</dbReference>
<proteinExistence type="predicted"/>
<dbReference type="Proteomes" id="UP000319191">
    <property type="component" value="Unassembled WGS sequence"/>
</dbReference>
<evidence type="ECO:0008006" key="3">
    <source>
        <dbReference type="Google" id="ProtNLM"/>
    </source>
</evidence>
<evidence type="ECO:0000313" key="2">
    <source>
        <dbReference type="Proteomes" id="UP000319191"/>
    </source>
</evidence>
<comment type="caution">
    <text evidence="1">The sequence shown here is derived from an EMBL/GenBank/DDBJ whole genome shotgun (WGS) entry which is preliminary data.</text>
</comment>
<dbReference type="AlphaFoldDB" id="A0A552ITZ3"/>
<gene>
    <name evidence="1" type="ORF">EWV54_13405</name>
</gene>
<name>A0A552ITZ3_9CHRO</name>
<reference evidence="1 2" key="1">
    <citation type="submission" date="2019-01" db="EMBL/GenBank/DDBJ databases">
        <title>Coherence of Microcystis species and biogeography revealed through population genomics.</title>
        <authorList>
            <person name="Perez-Carrascal O.M."/>
            <person name="Terrat Y."/>
            <person name="Giani A."/>
            <person name="Fortin N."/>
            <person name="Tromas N."/>
            <person name="Shapiro B.J."/>
        </authorList>
    </citation>
    <scope>NUCLEOTIDE SEQUENCE [LARGE SCALE GENOMIC DNA]</scope>
    <source>
        <strain evidence="1">Mn_MB_F_20050700_S1D</strain>
    </source>
</reference>
<sequence>MTFSEVVEAIKTLSLGEKEEIQFLLEQFLREEQRDKIYQNYLVAKQNEKEGKLKFSSDTNELMQFLEEYRN</sequence>
<evidence type="ECO:0000313" key="1">
    <source>
        <dbReference type="EMBL" id="TRU86923.1"/>
    </source>
</evidence>